<dbReference type="EMBL" id="JBBPDW010000006">
    <property type="protein sequence ID" value="KAK7551725.1"/>
    <property type="molecule type" value="Genomic_DNA"/>
</dbReference>
<dbReference type="Proteomes" id="UP001365128">
    <property type="component" value="Unassembled WGS sequence"/>
</dbReference>
<keyword evidence="2" id="KW-1185">Reference proteome</keyword>
<organism evidence="1 2">
    <name type="scientific">Phyllosticta citricarpa</name>
    <dbReference type="NCBI Taxonomy" id="55181"/>
    <lineage>
        <taxon>Eukaryota</taxon>
        <taxon>Fungi</taxon>
        <taxon>Dikarya</taxon>
        <taxon>Ascomycota</taxon>
        <taxon>Pezizomycotina</taxon>
        <taxon>Dothideomycetes</taxon>
        <taxon>Dothideomycetes incertae sedis</taxon>
        <taxon>Botryosphaeriales</taxon>
        <taxon>Phyllostictaceae</taxon>
        <taxon>Phyllosticta</taxon>
    </lineage>
</organism>
<evidence type="ECO:0000313" key="1">
    <source>
        <dbReference type="EMBL" id="KAK7551725.1"/>
    </source>
</evidence>
<accession>A0ABR1MKJ3</accession>
<evidence type="ECO:0000313" key="2">
    <source>
        <dbReference type="Proteomes" id="UP001365128"/>
    </source>
</evidence>
<comment type="caution">
    <text evidence="1">The sequence shown here is derived from an EMBL/GenBank/DDBJ whole genome shotgun (WGS) entry which is preliminary data.</text>
</comment>
<name>A0ABR1MKJ3_9PEZI</name>
<reference evidence="1 2" key="1">
    <citation type="submission" date="2024-04" db="EMBL/GenBank/DDBJ databases">
        <title>Phyllosticta paracitricarpa is synonymous to the EU quarantine fungus P. citricarpa based on phylogenomic analyses.</title>
        <authorList>
            <consortium name="Lawrence Berkeley National Laboratory"/>
            <person name="Van Ingen-Buijs V.A."/>
            <person name="Van Westerhoven A.C."/>
            <person name="Haridas S."/>
            <person name="Skiadas P."/>
            <person name="Martin F."/>
            <person name="Groenewald J.Z."/>
            <person name="Crous P.W."/>
            <person name="Seidl M.F."/>
        </authorList>
    </citation>
    <scope>NUCLEOTIDE SEQUENCE [LARGE SCALE GENOMIC DNA]</scope>
    <source>
        <strain evidence="1 2">CBS 122670</strain>
    </source>
</reference>
<protein>
    <recommendedName>
        <fullName evidence="3">Sulfatase N-terminal domain-containing protein</fullName>
    </recommendedName>
</protein>
<dbReference type="InterPro" id="IPR017850">
    <property type="entry name" value="Alkaline_phosphatase_core_sf"/>
</dbReference>
<dbReference type="SUPFAM" id="SSF53649">
    <property type="entry name" value="Alkaline phosphatase-like"/>
    <property type="match status" value="1"/>
</dbReference>
<evidence type="ECO:0008006" key="3">
    <source>
        <dbReference type="Google" id="ProtNLM"/>
    </source>
</evidence>
<proteinExistence type="predicted"/>
<sequence>MAKRPNFLVILADDVGFSDVGCYDLCYESPRSPQTLPQNVDRGAVLKGEECDQSVDVAAVVVFALKRAAELRSCKLRRSR</sequence>
<gene>
    <name evidence="1" type="ORF">IWX46DRAFT_638745</name>
</gene>